<evidence type="ECO:0000256" key="1">
    <source>
        <dbReference type="ARBA" id="ARBA00007613"/>
    </source>
</evidence>
<keyword evidence="6" id="KW-1185">Reference proteome</keyword>
<dbReference type="AlphaFoldDB" id="A0A410NYU5"/>
<reference evidence="3 5" key="1">
    <citation type="submission" date="2019-01" db="EMBL/GenBank/DDBJ databases">
        <title>Brevundimonas diminuta Genome sequencing and assembly.</title>
        <authorList>
            <person name="Chen H."/>
        </authorList>
    </citation>
    <scope>NUCLEOTIDE SEQUENCE [LARGE SCALE GENOMIC DNA]</scope>
    <source>
        <strain evidence="3">ATCC</strain>
        <strain evidence="5">ATCC(B) 19146</strain>
    </source>
</reference>
<evidence type="ECO:0000313" key="5">
    <source>
        <dbReference type="Proteomes" id="UP000287388"/>
    </source>
</evidence>
<dbReference type="EMBL" id="CP066026">
    <property type="protein sequence ID" value="QQB87513.1"/>
    <property type="molecule type" value="Genomic_DNA"/>
</dbReference>
<proteinExistence type="inferred from homology"/>
<dbReference type="RefSeq" id="WP_046652900.1">
    <property type="nucleotide sequence ID" value="NZ_BJNC01000026.1"/>
</dbReference>
<dbReference type="Proteomes" id="UP000596117">
    <property type="component" value="Chromosome"/>
</dbReference>
<sequence length="432" mass="46448">MSGPAGSWARRAAVSALALTLAAAWPPVEALAQATPATAPARPLPLEEALRRAVGADPALAGTAARTEAAQAGVRQADARPNPVVGLMVENLPTFGGGDILGRTETTLSYEQRLERGGDRSARVTLARGETGLVAAQARVAQLDRLERVQRNWSEVLTAEAQLEIARERLVLAERFQTEVQRRVKAARDPLFAGARAEAELAQAQIDFDQAEITVRMARITLAKFWDGGADFVIGAAAFEDVSAARVAAGAPAQADLDVFAAQRSIAEGRARVEEARAVPDPTVSVGVRHIWDSEVALVVGGSIPLQRYDRNQGAIDRARAEGHAAQADMNALRIDREREIARLQVQLLARANEARRIAEETLPQAQRAVTLVRDGFARGGFTYNDVMSAHTALLQTRARRVTALQAFHLDRARLDRLTGAHADLIGPEIQP</sequence>
<dbReference type="EMBL" id="CP035093">
    <property type="protein sequence ID" value="QAT15104.1"/>
    <property type="molecule type" value="Genomic_DNA"/>
</dbReference>
<feature type="signal peptide" evidence="2">
    <location>
        <begin position="1"/>
        <end position="30"/>
    </location>
</feature>
<dbReference type="SUPFAM" id="SSF56954">
    <property type="entry name" value="Outer membrane efflux proteins (OEP)"/>
    <property type="match status" value="1"/>
</dbReference>
<name>A0A410NYU5_BREDI</name>
<dbReference type="PANTHER" id="PTHR30203:SF24">
    <property type="entry name" value="BLR4935 PROTEIN"/>
    <property type="match status" value="1"/>
</dbReference>
<accession>A0A410NYU5</accession>
<organism evidence="3 5">
    <name type="scientific">Brevundimonas diminuta</name>
    <name type="common">Pseudomonas diminuta</name>
    <dbReference type="NCBI Taxonomy" id="293"/>
    <lineage>
        <taxon>Bacteria</taxon>
        <taxon>Pseudomonadati</taxon>
        <taxon>Pseudomonadota</taxon>
        <taxon>Alphaproteobacteria</taxon>
        <taxon>Caulobacterales</taxon>
        <taxon>Caulobacteraceae</taxon>
        <taxon>Brevundimonas</taxon>
    </lineage>
</organism>
<feature type="chain" id="PRO_5019130933" evidence="2">
    <location>
        <begin position="31"/>
        <end position="432"/>
    </location>
</feature>
<evidence type="ECO:0000313" key="3">
    <source>
        <dbReference type="EMBL" id="QAT15104.1"/>
    </source>
</evidence>
<dbReference type="KEGG" id="bdm:EQG53_12465"/>
<comment type="similarity">
    <text evidence="1">Belongs to the outer membrane factor (OMF) (TC 1.B.17) family.</text>
</comment>
<dbReference type="InterPro" id="IPR010131">
    <property type="entry name" value="MdtP/NodT-like"/>
</dbReference>
<dbReference type="GO" id="GO:0015562">
    <property type="term" value="F:efflux transmembrane transporter activity"/>
    <property type="evidence" value="ECO:0007669"/>
    <property type="project" value="InterPro"/>
</dbReference>
<evidence type="ECO:0000256" key="2">
    <source>
        <dbReference type="SAM" id="SignalP"/>
    </source>
</evidence>
<evidence type="ECO:0000313" key="4">
    <source>
        <dbReference type="EMBL" id="QQB87513.1"/>
    </source>
</evidence>
<reference evidence="4 6" key="2">
    <citation type="submission" date="2020-12" db="EMBL/GenBank/DDBJ databases">
        <title>FDA dAtabase for Regulatory Grade micrObial Sequences (FDA-ARGOS): Supporting development and validation of Infectious Disease Dx tests.</title>
        <authorList>
            <person name="Kerrigan L."/>
            <person name="Long C."/>
            <person name="Tallon L."/>
            <person name="Sadzewicz L."/>
            <person name="Zhao X."/>
            <person name="Boylan J."/>
            <person name="Ott S."/>
            <person name="Bowen H."/>
            <person name="Vavikolanu K."/>
            <person name="Mehta A."/>
            <person name="Aluvathingal J."/>
            <person name="Nadendla S."/>
            <person name="Yan Y."/>
            <person name="Sichtig H."/>
        </authorList>
    </citation>
    <scope>NUCLEOTIDE SEQUENCE [LARGE SCALE GENOMIC DNA]</scope>
    <source>
        <strain evidence="4 6">FDAARGOS_1026</strain>
    </source>
</reference>
<gene>
    <name evidence="3" type="ORF">EQG53_12465</name>
    <name evidence="4" type="ORF">I6H83_09985</name>
</gene>
<evidence type="ECO:0000313" key="6">
    <source>
        <dbReference type="Proteomes" id="UP000596117"/>
    </source>
</evidence>
<dbReference type="Pfam" id="PF02321">
    <property type="entry name" value="OEP"/>
    <property type="match status" value="2"/>
</dbReference>
<dbReference type="InterPro" id="IPR003423">
    <property type="entry name" value="OMP_efflux"/>
</dbReference>
<dbReference type="PANTHER" id="PTHR30203">
    <property type="entry name" value="OUTER MEMBRANE CATION EFFLUX PROTEIN"/>
    <property type="match status" value="1"/>
</dbReference>
<keyword evidence="2" id="KW-0732">Signal</keyword>
<protein>
    <submittedName>
        <fullName evidence="3">TolC family protein</fullName>
    </submittedName>
</protein>
<dbReference type="Gene3D" id="1.20.1600.10">
    <property type="entry name" value="Outer membrane efflux proteins (OEP)"/>
    <property type="match status" value="1"/>
</dbReference>
<dbReference type="Proteomes" id="UP000287388">
    <property type="component" value="Chromosome"/>
</dbReference>